<name>A0A9D4WK54_PEA</name>
<evidence type="ECO:0000313" key="3">
    <source>
        <dbReference type="Proteomes" id="UP001058974"/>
    </source>
</evidence>
<gene>
    <name evidence="2" type="ORF">KIW84_050599</name>
</gene>
<dbReference type="AlphaFoldDB" id="A0A9D4WK54"/>
<reference evidence="2 3" key="1">
    <citation type="journal article" date="2022" name="Nat. Genet.">
        <title>Improved pea reference genome and pan-genome highlight genomic features and evolutionary characteristics.</title>
        <authorList>
            <person name="Yang T."/>
            <person name="Liu R."/>
            <person name="Luo Y."/>
            <person name="Hu S."/>
            <person name="Wang D."/>
            <person name="Wang C."/>
            <person name="Pandey M.K."/>
            <person name="Ge S."/>
            <person name="Xu Q."/>
            <person name="Li N."/>
            <person name="Li G."/>
            <person name="Huang Y."/>
            <person name="Saxena R.K."/>
            <person name="Ji Y."/>
            <person name="Li M."/>
            <person name="Yan X."/>
            <person name="He Y."/>
            <person name="Liu Y."/>
            <person name="Wang X."/>
            <person name="Xiang C."/>
            <person name="Varshney R.K."/>
            <person name="Ding H."/>
            <person name="Gao S."/>
            <person name="Zong X."/>
        </authorList>
    </citation>
    <scope>NUCLEOTIDE SEQUENCE [LARGE SCALE GENOMIC DNA]</scope>
    <source>
        <strain evidence="2 3">cv. Zhongwan 6</strain>
    </source>
</reference>
<dbReference type="EMBL" id="JAMSHJ010000005">
    <property type="protein sequence ID" value="KAI5403069.1"/>
    <property type="molecule type" value="Genomic_DNA"/>
</dbReference>
<feature type="domain" description="DUF7745" evidence="1">
    <location>
        <begin position="3"/>
        <end position="102"/>
    </location>
</feature>
<keyword evidence="3" id="KW-1185">Reference proteome</keyword>
<evidence type="ECO:0000313" key="2">
    <source>
        <dbReference type="EMBL" id="KAI5403069.1"/>
    </source>
</evidence>
<dbReference type="Gramene" id="Psat05G0059900-T1">
    <property type="protein sequence ID" value="KAI5403069.1"/>
    <property type="gene ID" value="KIW84_050599"/>
</dbReference>
<protein>
    <recommendedName>
        <fullName evidence="1">DUF7745 domain-containing protein</fullName>
    </recommendedName>
</protein>
<organism evidence="2 3">
    <name type="scientific">Pisum sativum</name>
    <name type="common">Garden pea</name>
    <name type="synonym">Lathyrus oleraceus</name>
    <dbReference type="NCBI Taxonomy" id="3888"/>
    <lineage>
        <taxon>Eukaryota</taxon>
        <taxon>Viridiplantae</taxon>
        <taxon>Streptophyta</taxon>
        <taxon>Embryophyta</taxon>
        <taxon>Tracheophyta</taxon>
        <taxon>Spermatophyta</taxon>
        <taxon>Magnoliopsida</taxon>
        <taxon>eudicotyledons</taxon>
        <taxon>Gunneridae</taxon>
        <taxon>Pentapetalae</taxon>
        <taxon>rosids</taxon>
        <taxon>fabids</taxon>
        <taxon>Fabales</taxon>
        <taxon>Fabaceae</taxon>
        <taxon>Papilionoideae</taxon>
        <taxon>50 kb inversion clade</taxon>
        <taxon>NPAAA clade</taxon>
        <taxon>Hologalegina</taxon>
        <taxon>IRL clade</taxon>
        <taxon>Fabeae</taxon>
        <taxon>Lathyrus</taxon>
    </lineage>
</organism>
<accession>A0A9D4WK54</accession>
<dbReference type="InterPro" id="IPR056647">
    <property type="entry name" value="DUF7745"/>
</dbReference>
<dbReference type="Pfam" id="PF24924">
    <property type="entry name" value="DUF7745"/>
    <property type="match status" value="1"/>
</dbReference>
<sequence length="218" mass="25252">MYLDPPSREKGPYKGFGQCVKPEDLAMTLGIPKNDLLLHYKEDRDVQGVKRSYLEKLAKGLADIKKWGPFVDVLALLVFRITVFLNMVDFVDSSAISVSWALKDARAKSQRWKRAWEISMWEQEEINGALKYQFFSLESSLVIVQEQCDKVEAWRIENSNLAEFANNLVWDIPRMHKRARNVVHYDNTPQEALEFIDLCDVLPEEFKAHLDVAMKTTL</sequence>
<proteinExistence type="predicted"/>
<evidence type="ECO:0000259" key="1">
    <source>
        <dbReference type="Pfam" id="PF24924"/>
    </source>
</evidence>
<comment type="caution">
    <text evidence="2">The sequence shown here is derived from an EMBL/GenBank/DDBJ whole genome shotgun (WGS) entry which is preliminary data.</text>
</comment>
<dbReference type="Proteomes" id="UP001058974">
    <property type="component" value="Chromosome 5"/>
</dbReference>